<feature type="transmembrane region" description="Helical" evidence="1">
    <location>
        <begin position="274"/>
        <end position="292"/>
    </location>
</feature>
<evidence type="ECO:0000313" key="3">
    <source>
        <dbReference type="Proteomes" id="UP001379533"/>
    </source>
</evidence>
<proteinExistence type="predicted"/>
<dbReference type="RefSeq" id="WP_394842119.1">
    <property type="nucleotide sequence ID" value="NZ_CP089982.1"/>
</dbReference>
<sequence length="327" mass="34771">MAGPAGLLHASVAYAGEPQSDQQSDATAEARKQFQAGVNLLDDPEGARYEEALFAFRKAYELSRSPKILGNIGFCAMHLERDGEAIEAYTEYLNSAPSVDERERAQIQKDLATLTTTSAKFHATVKDKGKFVLVDTRIVGRGNPIVNSYPFEGNDITVRLRPGRHSFKIVGGQTESMPFETSIEPASEGSHPFTFPTPVMLDPPAPASRPSLVGPIVLGAAGLAAIGTGVITGIMARSKASDIDSNCPNDTCPRSYDLDSNRSSVNTLSTVADVSLIGGGVLLGGAVTWYIIQSKGRSRTLGGTQQQKWVTGGCSGYGCGIQLRGRF</sequence>
<dbReference type="Proteomes" id="UP001379533">
    <property type="component" value="Chromosome"/>
</dbReference>
<protein>
    <recommendedName>
        <fullName evidence="4">PEGA domain-containing protein</fullName>
    </recommendedName>
</protein>
<accession>A0ABZ2JYB9</accession>
<gene>
    <name evidence="2" type="ORF">LZC95_34205</name>
</gene>
<reference evidence="2 3" key="1">
    <citation type="submission" date="2021-12" db="EMBL/GenBank/DDBJ databases">
        <title>Discovery of the Pendulisporaceae a myxobacterial family with distinct sporulation behavior and unique specialized metabolism.</title>
        <authorList>
            <person name="Garcia R."/>
            <person name="Popoff A."/>
            <person name="Bader C.D."/>
            <person name="Loehr J."/>
            <person name="Walesch S."/>
            <person name="Walt C."/>
            <person name="Boldt J."/>
            <person name="Bunk B."/>
            <person name="Haeckl F.J.F.P.J."/>
            <person name="Gunesch A.P."/>
            <person name="Birkelbach J."/>
            <person name="Nuebel U."/>
            <person name="Pietschmann T."/>
            <person name="Bach T."/>
            <person name="Mueller R."/>
        </authorList>
    </citation>
    <scope>NUCLEOTIDE SEQUENCE [LARGE SCALE GENOMIC DNA]</scope>
    <source>
        <strain evidence="2 3">MSr12523</strain>
    </source>
</reference>
<keyword evidence="1" id="KW-1133">Transmembrane helix</keyword>
<feature type="transmembrane region" description="Helical" evidence="1">
    <location>
        <begin position="216"/>
        <end position="236"/>
    </location>
</feature>
<dbReference type="SUPFAM" id="SSF48452">
    <property type="entry name" value="TPR-like"/>
    <property type="match status" value="1"/>
</dbReference>
<evidence type="ECO:0008006" key="4">
    <source>
        <dbReference type="Google" id="ProtNLM"/>
    </source>
</evidence>
<keyword evidence="1" id="KW-0472">Membrane</keyword>
<dbReference type="InterPro" id="IPR011990">
    <property type="entry name" value="TPR-like_helical_dom_sf"/>
</dbReference>
<keyword evidence="3" id="KW-1185">Reference proteome</keyword>
<evidence type="ECO:0000313" key="2">
    <source>
        <dbReference type="EMBL" id="WXA91498.1"/>
    </source>
</evidence>
<keyword evidence="1" id="KW-0812">Transmembrane</keyword>
<name>A0ABZ2JYB9_9BACT</name>
<organism evidence="2 3">
    <name type="scientific">Pendulispora brunnea</name>
    <dbReference type="NCBI Taxonomy" id="2905690"/>
    <lineage>
        <taxon>Bacteria</taxon>
        <taxon>Pseudomonadati</taxon>
        <taxon>Myxococcota</taxon>
        <taxon>Myxococcia</taxon>
        <taxon>Myxococcales</taxon>
        <taxon>Sorangiineae</taxon>
        <taxon>Pendulisporaceae</taxon>
        <taxon>Pendulispora</taxon>
    </lineage>
</organism>
<dbReference type="EMBL" id="CP089982">
    <property type="protein sequence ID" value="WXA91498.1"/>
    <property type="molecule type" value="Genomic_DNA"/>
</dbReference>
<dbReference type="Gene3D" id="1.25.40.10">
    <property type="entry name" value="Tetratricopeptide repeat domain"/>
    <property type="match status" value="1"/>
</dbReference>
<evidence type="ECO:0000256" key="1">
    <source>
        <dbReference type="SAM" id="Phobius"/>
    </source>
</evidence>